<dbReference type="EMBL" id="JAFNEN010000822">
    <property type="protein sequence ID" value="KAG8177081.1"/>
    <property type="molecule type" value="Genomic_DNA"/>
</dbReference>
<accession>A0AAV6TZ74</accession>
<sequence length="101" mass="10754">MGDLKVLVATSLEGFKSDLTGHLSASSPPSPTYADVTGSSGSGESIVMFVDLPEEGEGARDIRGFKSSLEALLSNVSAKCNGIYPTKKEQKSLFRPLMMQR</sequence>
<feature type="region of interest" description="Disordered" evidence="1">
    <location>
        <begin position="19"/>
        <end position="40"/>
    </location>
</feature>
<protein>
    <submittedName>
        <fullName evidence="2">Uncharacterized protein</fullName>
    </submittedName>
</protein>
<dbReference type="AlphaFoldDB" id="A0AAV6TZ74"/>
<dbReference type="Proteomes" id="UP000827092">
    <property type="component" value="Unassembled WGS sequence"/>
</dbReference>
<gene>
    <name evidence="2" type="ORF">JTE90_015733</name>
</gene>
<name>A0AAV6TZ74_9ARAC</name>
<evidence type="ECO:0000313" key="2">
    <source>
        <dbReference type="EMBL" id="KAG8177081.1"/>
    </source>
</evidence>
<reference evidence="2 3" key="1">
    <citation type="journal article" date="2022" name="Nat. Ecol. Evol.">
        <title>A masculinizing supergene underlies an exaggerated male reproductive morph in a spider.</title>
        <authorList>
            <person name="Hendrickx F."/>
            <person name="De Corte Z."/>
            <person name="Sonet G."/>
            <person name="Van Belleghem S.M."/>
            <person name="Kostlbacher S."/>
            <person name="Vangestel C."/>
        </authorList>
    </citation>
    <scope>NUCLEOTIDE SEQUENCE [LARGE SCALE GENOMIC DNA]</scope>
    <source>
        <strain evidence="2">W744_W776</strain>
    </source>
</reference>
<proteinExistence type="predicted"/>
<organism evidence="2 3">
    <name type="scientific">Oedothorax gibbosus</name>
    <dbReference type="NCBI Taxonomy" id="931172"/>
    <lineage>
        <taxon>Eukaryota</taxon>
        <taxon>Metazoa</taxon>
        <taxon>Ecdysozoa</taxon>
        <taxon>Arthropoda</taxon>
        <taxon>Chelicerata</taxon>
        <taxon>Arachnida</taxon>
        <taxon>Araneae</taxon>
        <taxon>Araneomorphae</taxon>
        <taxon>Entelegynae</taxon>
        <taxon>Araneoidea</taxon>
        <taxon>Linyphiidae</taxon>
        <taxon>Erigoninae</taxon>
        <taxon>Oedothorax</taxon>
    </lineage>
</organism>
<evidence type="ECO:0000256" key="1">
    <source>
        <dbReference type="SAM" id="MobiDB-lite"/>
    </source>
</evidence>
<comment type="caution">
    <text evidence="2">The sequence shown here is derived from an EMBL/GenBank/DDBJ whole genome shotgun (WGS) entry which is preliminary data.</text>
</comment>
<evidence type="ECO:0000313" key="3">
    <source>
        <dbReference type="Proteomes" id="UP000827092"/>
    </source>
</evidence>
<keyword evidence="3" id="KW-1185">Reference proteome</keyword>